<evidence type="ECO:0000256" key="3">
    <source>
        <dbReference type="ARBA" id="ARBA00022980"/>
    </source>
</evidence>
<dbReference type="InterPro" id="IPR001021">
    <property type="entry name" value="Ribosomal_bL25_long"/>
</dbReference>
<dbReference type="InterPro" id="IPR037121">
    <property type="entry name" value="Ribosomal_bL25_C"/>
</dbReference>
<dbReference type="InterPro" id="IPR020056">
    <property type="entry name" value="Rbsml_bL25/Gln-tRNA_synth_N"/>
</dbReference>
<feature type="domain" description="Large ribosomal subunit protein bL25 L25" evidence="7">
    <location>
        <begin position="11"/>
        <end position="98"/>
    </location>
</feature>
<dbReference type="HAMAP" id="MF_01334">
    <property type="entry name" value="Ribosomal_bL25_CTC"/>
    <property type="match status" value="1"/>
</dbReference>
<dbReference type="Gene3D" id="2.40.240.10">
    <property type="entry name" value="Ribosomal Protein L25, Chain P"/>
    <property type="match status" value="1"/>
</dbReference>
<dbReference type="GO" id="GO:0003735">
    <property type="term" value="F:structural constituent of ribosome"/>
    <property type="evidence" value="ECO:0007669"/>
    <property type="project" value="InterPro"/>
</dbReference>
<reference evidence="9 10" key="1">
    <citation type="submission" date="2020-08" db="EMBL/GenBank/DDBJ databases">
        <title>Genomic Encyclopedia of Type Strains, Phase IV (KMG-V): Genome sequencing to study the core and pangenomes of soil and plant-associated prokaryotes.</title>
        <authorList>
            <person name="Whitman W."/>
        </authorList>
    </citation>
    <scope>NUCLEOTIDE SEQUENCE [LARGE SCALE GENOMIC DNA]</scope>
    <source>
        <strain evidence="9 10">M8US30</strain>
    </source>
</reference>
<comment type="caution">
    <text evidence="9">The sequence shown here is derived from an EMBL/GenBank/DDBJ whole genome shotgun (WGS) entry which is preliminary data.</text>
</comment>
<name>A0A7W8J971_9BACT</name>
<dbReference type="SUPFAM" id="SSF50715">
    <property type="entry name" value="Ribosomal protein L25-like"/>
    <property type="match status" value="1"/>
</dbReference>
<evidence type="ECO:0000256" key="1">
    <source>
        <dbReference type="ARBA" id="ARBA00022730"/>
    </source>
</evidence>
<keyword evidence="3 5" id="KW-0689">Ribosomal protein</keyword>
<dbReference type="Gene3D" id="2.170.120.20">
    <property type="entry name" value="Ribosomal protein L25, beta domain"/>
    <property type="match status" value="1"/>
</dbReference>
<dbReference type="InterPro" id="IPR029751">
    <property type="entry name" value="Ribosomal_L25_dom"/>
</dbReference>
<dbReference type="Pfam" id="PF01386">
    <property type="entry name" value="Ribosomal_L25p"/>
    <property type="match status" value="1"/>
</dbReference>
<feature type="compositionally biased region" description="Low complexity" evidence="6">
    <location>
        <begin position="215"/>
        <end position="225"/>
    </location>
</feature>
<dbReference type="NCBIfam" id="TIGR00731">
    <property type="entry name" value="bL25_bact_ctc"/>
    <property type="match status" value="1"/>
</dbReference>
<keyword evidence="4 5" id="KW-0687">Ribonucleoprotein</keyword>
<dbReference type="InterPro" id="IPR011035">
    <property type="entry name" value="Ribosomal_bL25/Gln-tRNA_synth"/>
</dbReference>
<dbReference type="AlphaFoldDB" id="A0A7W8J971"/>
<evidence type="ECO:0000256" key="5">
    <source>
        <dbReference type="HAMAP-Rule" id="MF_01334"/>
    </source>
</evidence>
<organism evidence="9 10">
    <name type="scientific">Tunturiibacter lichenicola</name>
    <dbReference type="NCBI Taxonomy" id="2051959"/>
    <lineage>
        <taxon>Bacteria</taxon>
        <taxon>Pseudomonadati</taxon>
        <taxon>Acidobacteriota</taxon>
        <taxon>Terriglobia</taxon>
        <taxon>Terriglobales</taxon>
        <taxon>Acidobacteriaceae</taxon>
        <taxon>Tunturiibacter</taxon>
    </lineage>
</organism>
<gene>
    <name evidence="5" type="primary">rplY</name>
    <name evidence="5" type="synonym">ctc</name>
    <name evidence="9" type="ORF">HDF10_002950</name>
</gene>
<evidence type="ECO:0000313" key="10">
    <source>
        <dbReference type="Proteomes" id="UP000569092"/>
    </source>
</evidence>
<evidence type="ECO:0000256" key="6">
    <source>
        <dbReference type="SAM" id="MobiDB-lite"/>
    </source>
</evidence>
<keyword evidence="2 5" id="KW-0694">RNA-binding</keyword>
<evidence type="ECO:0000256" key="4">
    <source>
        <dbReference type="ARBA" id="ARBA00023274"/>
    </source>
</evidence>
<evidence type="ECO:0000256" key="2">
    <source>
        <dbReference type="ARBA" id="ARBA00022884"/>
    </source>
</evidence>
<comment type="function">
    <text evidence="5">This is one of the proteins that binds to the 5S RNA in the ribosome where it forms part of the central protuberance.</text>
</comment>
<dbReference type="GO" id="GO:0008097">
    <property type="term" value="F:5S rRNA binding"/>
    <property type="evidence" value="ECO:0007669"/>
    <property type="project" value="InterPro"/>
</dbReference>
<feature type="region of interest" description="Disordered" evidence="6">
    <location>
        <begin position="206"/>
        <end position="233"/>
    </location>
</feature>
<dbReference type="PANTHER" id="PTHR33284">
    <property type="entry name" value="RIBOSOMAL PROTEIN L25/GLN-TRNA SYNTHETASE, ANTI-CODON-BINDING DOMAIN-CONTAINING PROTEIN"/>
    <property type="match status" value="1"/>
</dbReference>
<evidence type="ECO:0000259" key="7">
    <source>
        <dbReference type="Pfam" id="PF01386"/>
    </source>
</evidence>
<dbReference type="GO" id="GO:0022625">
    <property type="term" value="C:cytosolic large ribosomal subunit"/>
    <property type="evidence" value="ECO:0007669"/>
    <property type="project" value="TreeGrafter"/>
</dbReference>
<dbReference type="GO" id="GO:0006412">
    <property type="term" value="P:translation"/>
    <property type="evidence" value="ECO:0007669"/>
    <property type="project" value="UniProtKB-UniRule"/>
</dbReference>
<dbReference type="Pfam" id="PF14693">
    <property type="entry name" value="Ribosomal_TL5_C"/>
    <property type="match status" value="1"/>
</dbReference>
<evidence type="ECO:0000313" key="9">
    <source>
        <dbReference type="EMBL" id="MBB5344964.1"/>
    </source>
</evidence>
<dbReference type="EMBL" id="JACHDZ010000004">
    <property type="protein sequence ID" value="MBB5344964.1"/>
    <property type="molecule type" value="Genomic_DNA"/>
</dbReference>
<proteinExistence type="inferred from homology"/>
<comment type="similarity">
    <text evidence="5">Belongs to the bacterial ribosomal protein bL25 family. CTC subfamily.</text>
</comment>
<accession>A0A7W8J971</accession>
<dbReference type="CDD" id="cd00495">
    <property type="entry name" value="Ribosomal_L25_TL5_CTC"/>
    <property type="match status" value="1"/>
</dbReference>
<dbReference type="PANTHER" id="PTHR33284:SF1">
    <property type="entry name" value="RIBOSOMAL PROTEIN L25_GLN-TRNA SYNTHETASE, ANTI-CODON-BINDING DOMAIN-CONTAINING PROTEIN"/>
    <property type="match status" value="1"/>
</dbReference>
<dbReference type="InterPro" id="IPR020930">
    <property type="entry name" value="Ribosomal_uL5_bac-type"/>
</dbReference>
<comment type="subunit">
    <text evidence="5">Part of the 50S ribosomal subunit; part of the 5S rRNA/L5/L18/L25 subcomplex. Contacts the 5S rRNA. Binds to the 5S rRNA independently of L5 and L18.</text>
</comment>
<feature type="domain" description="Large ribosomal subunit protein bL25 beta" evidence="8">
    <location>
        <begin position="109"/>
        <end position="187"/>
    </location>
</feature>
<protein>
    <recommendedName>
        <fullName evidence="5">Large ribosomal subunit protein bL25</fullName>
    </recommendedName>
    <alternativeName>
        <fullName evidence="5">General stress protein CTC</fullName>
    </alternativeName>
</protein>
<dbReference type="Proteomes" id="UP000569092">
    <property type="component" value="Unassembled WGS sequence"/>
</dbReference>
<sequence length="233" mass="24515">MASSTIEAVVATPREGKFNKNAARRVRVSGKIPAVVYGAGQDAVAVAVDPKVITKILHSDSGHNTIFDLNVEGSAIVKAMIVDWQHEPIKGSLLHIDLKRIAMDKMMIVSVPIQLVGVPVGVKSQGGILEHVMREVEIECLPNDIPSHLDVDVSNLELHGIIHVSDLPHSGSIKFLGEEGATVAHVTIIKEEVVAVDAVVAAPAEPEVAKKGKTDAAAPAAAPAADAKDAKKK</sequence>
<keyword evidence="1 5" id="KW-0699">rRNA-binding</keyword>
<evidence type="ECO:0000259" key="8">
    <source>
        <dbReference type="Pfam" id="PF14693"/>
    </source>
</evidence>
<dbReference type="InterPro" id="IPR020057">
    <property type="entry name" value="Ribosomal_bL25_b-dom"/>
</dbReference>